<evidence type="ECO:0000256" key="1">
    <source>
        <dbReference type="SAM" id="Coils"/>
    </source>
</evidence>
<evidence type="ECO:0000313" key="3">
    <source>
        <dbReference type="Proteomes" id="UP000069443"/>
    </source>
</evidence>
<organism evidence="2 3">
    <name type="scientific">Mycolicibacterium canariasense</name>
    <name type="common">Mycobacterium canariasense</name>
    <dbReference type="NCBI Taxonomy" id="228230"/>
    <lineage>
        <taxon>Bacteria</taxon>
        <taxon>Bacillati</taxon>
        <taxon>Actinomycetota</taxon>
        <taxon>Actinomycetes</taxon>
        <taxon>Mycobacteriales</taxon>
        <taxon>Mycobacteriaceae</taxon>
        <taxon>Mycolicibacterium</taxon>
    </lineage>
</organism>
<keyword evidence="3" id="KW-1185">Reference proteome</keyword>
<reference evidence="3" key="2">
    <citation type="submission" date="2016-02" db="EMBL/GenBank/DDBJ databases">
        <title>Draft genome sequence of five rapidly growing Mycobacterium species.</title>
        <authorList>
            <person name="Katahira K."/>
            <person name="Gotou Y."/>
            <person name="Iida K."/>
            <person name="Ogura Y."/>
            <person name="Hayashi T."/>
        </authorList>
    </citation>
    <scope>NUCLEOTIDE SEQUENCE [LARGE SCALE GENOMIC DNA]</scope>
    <source>
        <strain evidence="3">JCM15298</strain>
    </source>
</reference>
<dbReference type="EMBL" id="BCSY01000054">
    <property type="protein sequence ID" value="GAS96570.1"/>
    <property type="molecule type" value="Genomic_DNA"/>
</dbReference>
<name>A0A124E2E7_MYCCR</name>
<proteinExistence type="predicted"/>
<dbReference type="Proteomes" id="UP000069443">
    <property type="component" value="Unassembled WGS sequence"/>
</dbReference>
<sequence length="138" mass="15135">MQAQSDYTVSDVVALSRKSLSTVNRRVDDGDLQKVPGTSNPIRLTAESVHAYLRRLLDEGPVLPDGVPRTPNAMTVEEDGHSKSIADLDRSLGDALAKVNDLEIENETLRNDVQALKLAHELVLDRLGSHTEPKARND</sequence>
<comment type="caution">
    <text evidence="2">The sequence shown here is derived from an EMBL/GenBank/DDBJ whole genome shotgun (WGS) entry which is preliminary data.</text>
</comment>
<protein>
    <submittedName>
        <fullName evidence="2">Autophagy-related protein 16-1</fullName>
    </submittedName>
</protein>
<dbReference type="AlphaFoldDB" id="A0A124E2E7"/>
<accession>A0A124E2E7</accession>
<reference evidence="3" key="1">
    <citation type="journal article" date="2016" name="Genome Announc.">
        <title>Draft Genome Sequences of Five Rapidly Growing Mycobacterium Species, M. thermoresistibile, M. fortuitum subsp. acetamidolyticum, M. canariasense, M. brisbanense, and M. novocastrense.</title>
        <authorList>
            <person name="Katahira K."/>
            <person name="Ogura Y."/>
            <person name="Gotoh Y."/>
            <person name="Hayashi T."/>
        </authorList>
    </citation>
    <scope>NUCLEOTIDE SEQUENCE [LARGE SCALE GENOMIC DNA]</scope>
    <source>
        <strain evidence="3">JCM15298</strain>
    </source>
</reference>
<keyword evidence="1" id="KW-0175">Coiled coil</keyword>
<feature type="coiled-coil region" evidence="1">
    <location>
        <begin position="85"/>
        <end position="119"/>
    </location>
</feature>
<evidence type="ECO:0000313" key="2">
    <source>
        <dbReference type="EMBL" id="GAS96570.1"/>
    </source>
</evidence>
<gene>
    <name evidence="2" type="ORF">RMCC_3536</name>
</gene>
<dbReference type="RefSeq" id="WP_062657566.1">
    <property type="nucleotide sequence ID" value="NZ_BCSY01000054.1"/>
</dbReference>